<dbReference type="SUPFAM" id="SSF48371">
    <property type="entry name" value="ARM repeat"/>
    <property type="match status" value="1"/>
</dbReference>
<organism evidence="9 10">
    <name type="scientific">Anas zonorhyncha</name>
    <name type="common">Eastern spot-billed duck</name>
    <dbReference type="NCBI Taxonomy" id="75864"/>
    <lineage>
        <taxon>Eukaryota</taxon>
        <taxon>Metazoa</taxon>
        <taxon>Chordata</taxon>
        <taxon>Craniata</taxon>
        <taxon>Vertebrata</taxon>
        <taxon>Euteleostomi</taxon>
        <taxon>Archelosauria</taxon>
        <taxon>Archosauria</taxon>
        <taxon>Dinosauria</taxon>
        <taxon>Saurischia</taxon>
        <taxon>Theropoda</taxon>
        <taxon>Coelurosauria</taxon>
        <taxon>Aves</taxon>
        <taxon>Neognathae</taxon>
        <taxon>Galloanserae</taxon>
        <taxon>Anseriformes</taxon>
        <taxon>Anatidae</taxon>
        <taxon>Anatinae</taxon>
        <taxon>Anas</taxon>
    </lineage>
</organism>
<sequence length="2170" mass="238779">MSSELQIVLKIWSVYKQEGFPTWLYFPSSVHFDRSLHSAGVGIKTVNILHLFCKLRFYMRVTFFQAHISSTNSELSNAALQALGFCVFNSKITSELPGKQTNFIHDLLSTINSIAVKTPDKNTRTRALWVISKQTFPSEIVKKEVSNIISTLETILTKGEVQSMIVEYEALNVVIRLMEQTPTEMGEEAVRWAKLIIPLVVHSAHKVQLRGATALEMGMPLLLQKQQEVAAVTEHLMTTKLISELQKLFSTKNETYVLKLWPLFVKLLGKKTNGLKSSLFVILQLNYLIMLIKNAFLVFLQDILCSAKRLKLLMQPLSSIHVRTEALALTKLEVWWYLLMRLGPQLPANFEQVCVPLIQSTLSLDSSAAVPGTPLRAPANQNLGLANPAQKSGSYPFASPATPRMNLNSSTAGVVVIPSIQLLGIEMLLHFLMGPEVLDFAKQNKLVLSLEPLQHPLISSSSFFCKHATTLINAVQDGFIAIGKEVPDSMLNSIWKDINGYVKTAIESGNKKEKQGSEILTMLLQALKNTVRSNSLPVQKILSLIDITVKELPPKVLGSPAYQVADMDLLNGTPALFLIQLPFHDNLLERCVTDERFFVILETLVGYVLSGPTSPLAFSESVLCIINKNAKLVENKEHLWRMWSIVVNPLTEWINRTNEVNQGDALEHNFSAVYSALLLPVALILPVQEFPQPTMKSLLRTWSDLYRAFARCAALVATAEENLCCEELCAKIISGLEGETPVSSMMDGLTHIISVMVDCVNFAPYGIKYQPKNRSPQTPTDWSKKKREPLGKLSSLFKLLVMLINSFHTFSSNETCSEALVSVGPSIIAILNNIVSHVSLPSVIGMMFAIFSKPLAVFFEKTKLADVPKAYSNLNNKLEKLLAEIIQCLQSHCTGSYDSELLEQLSPLLCVMFQHKSKQIRKQCAHFWNATFAKAASLTYPEELNCRNEYISGWICELGTENSQWDAKMSGMEVNLGRKRDSILAQTNELKEKPSNLKLEFSSSKAKSEILLEEEKSVDFVFIPPETKPRILTEHQKEVLRSKRIGIPAMYNNLDTSQDTTLFSQYTQTEEGLEKSTTETASKESLGGNGDASNVSSSSTSSDVISGTPQPASRRQSFITLEKFGSSENRPFSASALSSASEMSGSPSVPDKQENTNACKTVTKPEKSREENKNSSQSEQVFTAIRRITRRQSKMEQLGNKHSALSRSEQEKSAQESSQALSSTEAEIKKVEDVIAEIERVRALDTDTKENTPPEAAGSSDQVTDDDNQVPHVSPSQKTLRRSARRRSETGESAGSQDKEDGHQKKDKRKEDEKSLQKKLPQTKDDVSQKQKAASGKTTDTTGRKESSLPERTAAQDLGSAGDEEANKSSRKSEDKSKMDVEGQDCSSGTTGEKKKERPRYHTRRSSQGLLSSIENSEADGCETKEESIKRKKSGKIKTRNESLESKLKDLQPGSHGQEESSQEKESKNLSETNRSEQSGEISTEMSLSEPQELKKDLKNEVIPADAGGAGGSACPETSPDTQNTGGEQTKTGVVTEPSTDPCVSEALKAGEENTRIERQGNAGDRSSVLPEDVQGANASGNEPSSLQVPECQHKRSKRQRKLRSCDCCSKKVKQTAVSFTELKTGDSSDLHEAQTTPVQTAADASEMSASSNFEESLAMAPCAMSTPRLHSKEPSTLNLERERKSEDNLQGNAGSMEEEEEKAASVAGELRDSIMEIEVDTDESDGTEQGVSECASDEPGDSSLAAGNQSEKPGATAKEEENENGPMEEVPGALSVAGRPERDQMNELESNQDDKEQAENAVAESYAILDKEMKEESLEAEITVPENVATEGEGAVENNVDSPQKAENVDSFALVNESPNGMQARCMWSPLASPSTSILKRGVKRNQDDDSLSPANKIRRVSFANPIYQEGLADDIDRRSPVIRAHSSPSSRIKRVKKIFSSFSIQHITTPTKGFLSPGSRNPKFKSSKKCLITEMAKESLPSPTECMYPALAGCKAPVDVILPQITSNICARGLGQLIRAKNIKTVGDLSTLTASEIKTLPIRSPKVSNVKKALKGYHEQQVKSRGCEELVALEDEEKTVNNVEDKSVDEEKLATDLVEPVVLNANGQPPADLLSQIDALAAQLTSEVLYGYSGSQLFEMQEKLAGMTKCIMKNLQSRWKSPPHDSSD</sequence>
<feature type="compositionally biased region" description="Polar residues" evidence="7">
    <location>
        <begin position="1406"/>
        <end position="1416"/>
    </location>
</feature>
<dbReference type="PANTHER" id="PTHR22928:SF3">
    <property type="entry name" value="TELOMERE-ASSOCIATED PROTEIN RIF1"/>
    <property type="match status" value="1"/>
</dbReference>
<reference evidence="9" key="1">
    <citation type="submission" date="2025-08" db="UniProtKB">
        <authorList>
            <consortium name="Ensembl"/>
        </authorList>
    </citation>
    <scope>IDENTIFICATION</scope>
</reference>
<feature type="compositionally biased region" description="Low complexity" evidence="7">
    <location>
        <begin position="1133"/>
        <end position="1148"/>
    </location>
</feature>
<dbReference type="PANTHER" id="PTHR22928">
    <property type="entry name" value="TELOMERE-ASSOCIATED PROTEIN RIF1"/>
    <property type="match status" value="1"/>
</dbReference>
<evidence type="ECO:0000256" key="2">
    <source>
        <dbReference type="ARBA" id="ARBA00004574"/>
    </source>
</evidence>
<feature type="compositionally biased region" description="Polar residues" evidence="7">
    <location>
        <begin position="1519"/>
        <end position="1539"/>
    </location>
</feature>
<accession>A0A8B9VNB6</accession>
<evidence type="ECO:0000256" key="4">
    <source>
        <dbReference type="ARBA" id="ARBA00022895"/>
    </source>
</evidence>
<evidence type="ECO:0000313" key="9">
    <source>
        <dbReference type="Ensembl" id="ENSAZOP00000025933.1"/>
    </source>
</evidence>
<dbReference type="CDD" id="cd14267">
    <property type="entry name" value="Rif1_CTD_C-II_like"/>
    <property type="match status" value="1"/>
</dbReference>
<feature type="compositionally biased region" description="Basic and acidic residues" evidence="7">
    <location>
        <begin position="1163"/>
        <end position="1173"/>
    </location>
</feature>
<feature type="compositionally biased region" description="Basic and acidic residues" evidence="7">
    <location>
        <begin position="1549"/>
        <end position="1559"/>
    </location>
</feature>
<name>A0A8B9VNB6_9AVES</name>
<evidence type="ECO:0000256" key="3">
    <source>
        <dbReference type="ARBA" id="ARBA00022454"/>
    </source>
</evidence>
<dbReference type="Proteomes" id="UP000694549">
    <property type="component" value="Unplaced"/>
</dbReference>
<reference evidence="9" key="2">
    <citation type="submission" date="2025-09" db="UniProtKB">
        <authorList>
            <consortium name="Ensembl"/>
        </authorList>
    </citation>
    <scope>IDENTIFICATION</scope>
</reference>
<feature type="compositionally biased region" description="Basic and acidic residues" evidence="7">
    <location>
        <begin position="1624"/>
        <end position="1633"/>
    </location>
</feature>
<keyword evidence="5" id="KW-0539">Nucleus</keyword>
<dbReference type="InterPro" id="IPR016024">
    <property type="entry name" value="ARM-type_fold"/>
</dbReference>
<feature type="compositionally biased region" description="Basic and acidic residues" evidence="7">
    <location>
        <begin position="1439"/>
        <end position="1450"/>
    </location>
</feature>
<feature type="compositionally biased region" description="Polar residues" evidence="7">
    <location>
        <begin position="1476"/>
        <end position="1490"/>
    </location>
</feature>
<evidence type="ECO:0000259" key="8">
    <source>
        <dbReference type="Pfam" id="PF12231"/>
    </source>
</evidence>
<feature type="domain" description="Telomere-associated protein Rif1 N-terminal" evidence="8">
    <location>
        <begin position="62"/>
        <end position="354"/>
    </location>
</feature>
<dbReference type="GO" id="GO:0005634">
    <property type="term" value="C:nucleus"/>
    <property type="evidence" value="ECO:0007669"/>
    <property type="project" value="UniProtKB-SubCell"/>
</dbReference>
<proteinExistence type="predicted"/>
<dbReference type="Ensembl" id="ENSAZOT00000027815.1">
    <property type="protein sequence ID" value="ENSAZOP00000025933.1"/>
    <property type="gene ID" value="ENSAZOG00000014465.1"/>
</dbReference>
<feature type="compositionally biased region" description="Polar residues" evidence="7">
    <location>
        <begin position="1577"/>
        <end position="1588"/>
    </location>
</feature>
<feature type="compositionally biased region" description="Acidic residues" evidence="7">
    <location>
        <begin position="1716"/>
        <end position="1727"/>
    </location>
</feature>
<evidence type="ECO:0000313" key="10">
    <source>
        <dbReference type="Proteomes" id="UP000694549"/>
    </source>
</evidence>
<feature type="compositionally biased region" description="Basic and acidic residues" evidence="7">
    <location>
        <begin position="1297"/>
        <end position="1329"/>
    </location>
</feature>
<dbReference type="GO" id="GO:0000723">
    <property type="term" value="P:telomere maintenance"/>
    <property type="evidence" value="ECO:0007669"/>
    <property type="project" value="TreeGrafter"/>
</dbReference>
<feature type="compositionally biased region" description="Basic and acidic residues" evidence="7">
    <location>
        <begin position="1457"/>
        <end position="1469"/>
    </location>
</feature>
<evidence type="ECO:0000256" key="6">
    <source>
        <dbReference type="ARBA" id="ARBA00023306"/>
    </source>
</evidence>
<comment type="subcellular location">
    <subcellularLocation>
        <location evidence="2">Chromosome</location>
        <location evidence="2">Telomere</location>
    </subcellularLocation>
    <subcellularLocation>
        <location evidence="1">Nucleus</location>
    </subcellularLocation>
</comment>
<dbReference type="InterPro" id="IPR022031">
    <property type="entry name" value="Rif1_N"/>
</dbReference>
<feature type="region of interest" description="Disordered" evidence="7">
    <location>
        <begin position="1067"/>
        <end position="1603"/>
    </location>
</feature>
<feature type="compositionally biased region" description="Basic and acidic residues" evidence="7">
    <location>
        <begin position="1226"/>
        <end position="1252"/>
    </location>
</feature>
<feature type="compositionally biased region" description="Basic and acidic residues" evidence="7">
    <location>
        <begin position="1365"/>
        <end position="1381"/>
    </location>
</feature>
<evidence type="ECO:0000256" key="7">
    <source>
        <dbReference type="SAM" id="MobiDB-lite"/>
    </source>
</evidence>
<feature type="compositionally biased region" description="Polar residues" evidence="7">
    <location>
        <begin position="1330"/>
        <end position="1341"/>
    </location>
</feature>
<evidence type="ECO:0000256" key="5">
    <source>
        <dbReference type="ARBA" id="ARBA00023242"/>
    </source>
</evidence>
<keyword evidence="4" id="KW-0779">Telomere</keyword>
<feature type="compositionally biased region" description="Low complexity" evidence="7">
    <location>
        <begin position="1091"/>
        <end position="1108"/>
    </location>
</feature>
<feature type="compositionally biased region" description="Low complexity" evidence="7">
    <location>
        <begin position="1215"/>
        <end position="1225"/>
    </location>
</feature>
<keyword evidence="3" id="KW-0158">Chromosome</keyword>
<dbReference type="GO" id="GO:0140445">
    <property type="term" value="C:chromosome, telomeric repeat region"/>
    <property type="evidence" value="ECO:0007669"/>
    <property type="project" value="TreeGrafter"/>
</dbReference>
<keyword evidence="10" id="KW-1185">Reference proteome</keyword>
<feature type="compositionally biased region" description="Polar residues" evidence="7">
    <location>
        <begin position="1109"/>
        <end position="1119"/>
    </location>
</feature>
<dbReference type="Pfam" id="PF12231">
    <property type="entry name" value="Rif1_N"/>
    <property type="match status" value="1"/>
</dbReference>
<protein>
    <submittedName>
        <fullName evidence="9">Replication timing regulatory factor 1</fullName>
    </submittedName>
</protein>
<feature type="region of interest" description="Disordered" evidence="7">
    <location>
        <begin position="1620"/>
        <end position="1802"/>
    </location>
</feature>
<evidence type="ECO:0000256" key="1">
    <source>
        <dbReference type="ARBA" id="ARBA00004123"/>
    </source>
</evidence>
<keyword evidence="6" id="KW-0131">Cell cycle</keyword>